<organism evidence="2 3">
    <name type="scientific">Roseiconus nitratireducens</name>
    <dbReference type="NCBI Taxonomy" id="2605748"/>
    <lineage>
        <taxon>Bacteria</taxon>
        <taxon>Pseudomonadati</taxon>
        <taxon>Planctomycetota</taxon>
        <taxon>Planctomycetia</taxon>
        <taxon>Pirellulales</taxon>
        <taxon>Pirellulaceae</taxon>
        <taxon>Roseiconus</taxon>
    </lineage>
</organism>
<dbReference type="AlphaFoldDB" id="A0A5M6D3G7"/>
<keyword evidence="3" id="KW-1185">Reference proteome</keyword>
<reference evidence="2 3" key="1">
    <citation type="submission" date="2019-08" db="EMBL/GenBank/DDBJ databases">
        <authorList>
            <person name="Dhanesh K."/>
            <person name="Kumar G."/>
            <person name="Sasikala C."/>
            <person name="Venkata Ramana C."/>
        </authorList>
    </citation>
    <scope>NUCLEOTIDE SEQUENCE [LARGE SCALE GENOMIC DNA]</scope>
    <source>
        <strain evidence="2 3">JC645</strain>
    </source>
</reference>
<evidence type="ECO:0000313" key="3">
    <source>
        <dbReference type="Proteomes" id="UP000324479"/>
    </source>
</evidence>
<name>A0A5M6D3G7_9BACT</name>
<evidence type="ECO:0000256" key="1">
    <source>
        <dbReference type="SAM" id="MobiDB-lite"/>
    </source>
</evidence>
<feature type="compositionally biased region" description="Acidic residues" evidence="1">
    <location>
        <begin position="125"/>
        <end position="135"/>
    </location>
</feature>
<evidence type="ECO:0000313" key="2">
    <source>
        <dbReference type="EMBL" id="KAA5540269.1"/>
    </source>
</evidence>
<gene>
    <name evidence="2" type="ORF">FYK55_21830</name>
</gene>
<dbReference type="Proteomes" id="UP000324479">
    <property type="component" value="Unassembled WGS sequence"/>
</dbReference>
<accession>A0A5M6D3G7</accession>
<proteinExistence type="predicted"/>
<dbReference type="RefSeq" id="WP_150078741.1">
    <property type="nucleotide sequence ID" value="NZ_VWOX01000014.1"/>
</dbReference>
<protein>
    <submittedName>
        <fullName evidence="2">Uncharacterized protein</fullName>
    </submittedName>
</protein>
<dbReference type="EMBL" id="VWOX01000014">
    <property type="protein sequence ID" value="KAA5540269.1"/>
    <property type="molecule type" value="Genomic_DNA"/>
</dbReference>
<feature type="region of interest" description="Disordered" evidence="1">
    <location>
        <begin position="104"/>
        <end position="141"/>
    </location>
</feature>
<sequence length="141" mass="14980">MTNSQRLANVRAHLQRWLSENGGAVDPDSPGADAAGIVSESILIRDGFYAGRTFVGQNHRATWFMEPDELKIHGSDGAVVAVFRGDEIVAAEDLSESQVVVVEDGTPPPVDAPISIPMRAADDRDGADDAADDQDQLPKAA</sequence>
<comment type="caution">
    <text evidence="2">The sequence shown here is derived from an EMBL/GenBank/DDBJ whole genome shotgun (WGS) entry which is preliminary data.</text>
</comment>